<dbReference type="OrthoDB" id="4215247at2"/>
<dbReference type="eggNOG" id="ENOG5031N3U">
    <property type="taxonomic scope" value="Bacteria"/>
</dbReference>
<dbReference type="Proteomes" id="UP000002357">
    <property type="component" value="Plasmid pSCL4"/>
</dbReference>
<keyword evidence="1" id="KW-0614">Plasmid</keyword>
<reference evidence="1 2" key="1">
    <citation type="journal article" date="2010" name="Genome Biol. Evol.">
        <title>The sequence of a 1.8-mb bacterial linear plasmid reveals a rich evolutionary reservoir of secondary metabolic pathways.</title>
        <authorList>
            <person name="Medema M.H."/>
            <person name="Trefzer A."/>
            <person name="Kovalchuk A."/>
            <person name="van den Berg M."/>
            <person name="Mueller U."/>
            <person name="Heijne W."/>
            <person name="Wu L."/>
            <person name="Alam M.T."/>
            <person name="Ronning C.M."/>
            <person name="Nierman W.C."/>
            <person name="Bovenberg R.A.L."/>
            <person name="Breitling R."/>
            <person name="Takano E."/>
        </authorList>
    </citation>
    <scope>NUCLEOTIDE SEQUENCE [LARGE SCALE GENOMIC DNA]</scope>
    <source>
        <strain evidence="2">ATCC 27064 / DSM 738 / JCM 4710 / NBRC 13307 / NCIMB 12785 / NRRL 3585 / VKM Ac-602</strain>
        <plasmid evidence="1">pSCL4</plasmid>
    </source>
</reference>
<gene>
    <name evidence="1" type="primary">traB</name>
    <name evidence="1" type="ORF">SCLAV_p0254</name>
</gene>
<organism evidence="1 2">
    <name type="scientific">Streptomyces clavuligerus</name>
    <dbReference type="NCBI Taxonomy" id="1901"/>
    <lineage>
        <taxon>Bacteria</taxon>
        <taxon>Bacillati</taxon>
        <taxon>Actinomycetota</taxon>
        <taxon>Actinomycetes</taxon>
        <taxon>Kitasatosporales</taxon>
        <taxon>Streptomycetaceae</taxon>
        <taxon>Streptomyces</taxon>
    </lineage>
</organism>
<evidence type="ECO:0000313" key="2">
    <source>
        <dbReference type="Proteomes" id="UP000002357"/>
    </source>
</evidence>
<protein>
    <submittedName>
        <fullName evidence="1">Putative plasmid transfer protein TraB</fullName>
    </submittedName>
</protein>
<proteinExistence type="predicted"/>
<accession>B5GRU9</accession>
<dbReference type="GeneID" id="93733454"/>
<dbReference type="AlphaFoldDB" id="B5GRU9"/>
<dbReference type="EMBL" id="CM000914">
    <property type="protein sequence ID" value="EFG03745.2"/>
    <property type="molecule type" value="Genomic_DNA"/>
</dbReference>
<evidence type="ECO:0000313" key="1">
    <source>
        <dbReference type="EMBL" id="EFG03745.2"/>
    </source>
</evidence>
<sequence length="137" mass="14865">MDMDLECSVPYPIASAGASPYQAFQQALRNVDRELSTMADDLAVVERAMRRDAQAVEGTAEAIARAGLDDRFVRMTQEVAILLGGTARGLGLFQQAAQEAADDTAATARLHTSLYGRLDEIRSGRKEKTPKPGFFTD</sequence>
<geneLocation type="plasmid" evidence="1 2">
    <name>pSCL4</name>
</geneLocation>
<name>B5GRU9_STRCL</name>
<keyword evidence="2" id="KW-1185">Reference proteome</keyword>
<dbReference type="RefSeq" id="WP_003954525.1">
    <property type="nucleotide sequence ID" value="NZ_CM000914.1"/>
</dbReference>